<evidence type="ECO:0000313" key="8">
    <source>
        <dbReference type="Proteomes" id="UP000238415"/>
    </source>
</evidence>
<evidence type="ECO:0000256" key="2">
    <source>
        <dbReference type="ARBA" id="ARBA00022692"/>
    </source>
</evidence>
<dbReference type="GO" id="GO:0012505">
    <property type="term" value="C:endomembrane system"/>
    <property type="evidence" value="ECO:0007669"/>
    <property type="project" value="UniProtKB-SubCell"/>
</dbReference>
<evidence type="ECO:0000256" key="5">
    <source>
        <dbReference type="SAM" id="Phobius"/>
    </source>
</evidence>
<dbReference type="Proteomes" id="UP000238415">
    <property type="component" value="Unassembled WGS sequence"/>
</dbReference>
<dbReference type="OrthoDB" id="9800202at2"/>
<feature type="transmembrane region" description="Helical" evidence="5">
    <location>
        <begin position="58"/>
        <end position="82"/>
    </location>
</feature>
<keyword evidence="4 5" id="KW-0472">Membrane</keyword>
<evidence type="ECO:0000259" key="6">
    <source>
        <dbReference type="Pfam" id="PF06803"/>
    </source>
</evidence>
<comment type="caution">
    <text evidence="7">The sequence shown here is derived from an EMBL/GenBank/DDBJ whole genome shotgun (WGS) entry which is preliminary data.</text>
</comment>
<accession>A0A2T0AWK2</accession>
<proteinExistence type="predicted"/>
<dbReference type="Pfam" id="PF06803">
    <property type="entry name" value="DUF1232"/>
    <property type="match status" value="1"/>
</dbReference>
<comment type="subcellular location">
    <subcellularLocation>
        <location evidence="1">Endomembrane system</location>
        <topology evidence="1">Multi-pass membrane protein</topology>
    </subcellularLocation>
</comment>
<evidence type="ECO:0000256" key="3">
    <source>
        <dbReference type="ARBA" id="ARBA00022989"/>
    </source>
</evidence>
<dbReference type="AlphaFoldDB" id="A0A2T0AWK2"/>
<organism evidence="7 8">
    <name type="scientific">Neomoorella humiferrea</name>
    <dbReference type="NCBI Taxonomy" id="676965"/>
    <lineage>
        <taxon>Bacteria</taxon>
        <taxon>Bacillati</taxon>
        <taxon>Bacillota</taxon>
        <taxon>Clostridia</taxon>
        <taxon>Neomoorellales</taxon>
        <taxon>Neomoorellaceae</taxon>
        <taxon>Neomoorella</taxon>
    </lineage>
</organism>
<feature type="transmembrane region" description="Helical" evidence="5">
    <location>
        <begin position="35"/>
        <end position="52"/>
    </location>
</feature>
<keyword evidence="8" id="KW-1185">Reference proteome</keyword>
<evidence type="ECO:0000256" key="1">
    <source>
        <dbReference type="ARBA" id="ARBA00004127"/>
    </source>
</evidence>
<sequence>MRAREFWVTWKEKARKLKGDIYALYLAYRDPRVPWYAKIFTACLVAYAFSPVDLVPDFIPILGYLDDLIILPLGVTLALKMIPRAVMLECREKAQLALKNKPVNWWAGGVIVVFWLLIAAITVILIKNK</sequence>
<keyword evidence="3 5" id="KW-1133">Transmembrane helix</keyword>
<reference evidence="7 8" key="1">
    <citation type="submission" date="2018-03" db="EMBL/GenBank/DDBJ databases">
        <title>Genome sequence of Moorella humiferrea DSM 23265.</title>
        <authorList>
            <person name="Poehlein A."/>
            <person name="Daniel R."/>
        </authorList>
    </citation>
    <scope>NUCLEOTIDE SEQUENCE [LARGE SCALE GENOMIC DNA]</scope>
    <source>
        <strain evidence="7 8">DSM 23265</strain>
    </source>
</reference>
<dbReference type="InterPro" id="IPR010652">
    <property type="entry name" value="DUF1232"/>
</dbReference>
<dbReference type="EMBL" id="PVXM01000006">
    <property type="protein sequence ID" value="PRR75098.1"/>
    <property type="molecule type" value="Genomic_DNA"/>
</dbReference>
<gene>
    <name evidence="7" type="ORF">MOHU_06050</name>
</gene>
<keyword evidence="2 5" id="KW-0812">Transmembrane</keyword>
<protein>
    <recommendedName>
        <fullName evidence="6">DUF1232 domain-containing protein</fullName>
    </recommendedName>
</protein>
<evidence type="ECO:0000256" key="4">
    <source>
        <dbReference type="ARBA" id="ARBA00023136"/>
    </source>
</evidence>
<feature type="domain" description="DUF1232" evidence="6">
    <location>
        <begin position="38"/>
        <end position="73"/>
    </location>
</feature>
<evidence type="ECO:0000313" key="7">
    <source>
        <dbReference type="EMBL" id="PRR75098.1"/>
    </source>
</evidence>
<dbReference type="RefSeq" id="WP_106004610.1">
    <property type="nucleotide sequence ID" value="NZ_CP136418.1"/>
</dbReference>
<feature type="transmembrane region" description="Helical" evidence="5">
    <location>
        <begin position="103"/>
        <end position="126"/>
    </location>
</feature>
<name>A0A2T0AWK2_9FIRM</name>